<name>A0ABN7WBG9_GIGMA</name>
<dbReference type="EMBL" id="CAJVQB010037342">
    <property type="protein sequence ID" value="CAG8825118.1"/>
    <property type="molecule type" value="Genomic_DNA"/>
</dbReference>
<gene>
    <name evidence="1" type="ORF">GMARGA_LOCUS28756</name>
</gene>
<reference evidence="1 2" key="1">
    <citation type="submission" date="2021-06" db="EMBL/GenBank/DDBJ databases">
        <authorList>
            <person name="Kallberg Y."/>
            <person name="Tangrot J."/>
            <person name="Rosling A."/>
        </authorList>
    </citation>
    <scope>NUCLEOTIDE SEQUENCE [LARGE SCALE GENOMIC DNA]</scope>
    <source>
        <strain evidence="1 2">120-4 pot B 10/14</strain>
    </source>
</reference>
<evidence type="ECO:0000313" key="1">
    <source>
        <dbReference type="EMBL" id="CAG8825118.1"/>
    </source>
</evidence>
<keyword evidence="2" id="KW-1185">Reference proteome</keyword>
<protein>
    <submittedName>
        <fullName evidence="1">36336_t:CDS:1</fullName>
    </submittedName>
</protein>
<dbReference type="Proteomes" id="UP000789901">
    <property type="component" value="Unassembled WGS sequence"/>
</dbReference>
<feature type="non-terminal residue" evidence="1">
    <location>
        <position position="1"/>
    </location>
</feature>
<organism evidence="1 2">
    <name type="scientific">Gigaspora margarita</name>
    <dbReference type="NCBI Taxonomy" id="4874"/>
    <lineage>
        <taxon>Eukaryota</taxon>
        <taxon>Fungi</taxon>
        <taxon>Fungi incertae sedis</taxon>
        <taxon>Mucoromycota</taxon>
        <taxon>Glomeromycotina</taxon>
        <taxon>Glomeromycetes</taxon>
        <taxon>Diversisporales</taxon>
        <taxon>Gigasporaceae</taxon>
        <taxon>Gigaspora</taxon>
    </lineage>
</organism>
<comment type="caution">
    <text evidence="1">The sequence shown here is derived from an EMBL/GenBank/DDBJ whole genome shotgun (WGS) entry which is preliminary data.</text>
</comment>
<accession>A0ABN7WBG9</accession>
<proteinExistence type="predicted"/>
<evidence type="ECO:0000313" key="2">
    <source>
        <dbReference type="Proteomes" id="UP000789901"/>
    </source>
</evidence>
<sequence>EVISGLQFFMSFIRGNGEENRQTLEVKCGLYNNEFKLAVIQMVESKAS</sequence>